<dbReference type="AlphaFoldDB" id="A0A1H4DD01"/>
<reference evidence="1 2" key="1">
    <citation type="submission" date="2016-10" db="EMBL/GenBank/DDBJ databases">
        <authorList>
            <person name="de Groot N.N."/>
        </authorList>
    </citation>
    <scope>NUCLEOTIDE SEQUENCE [LARGE SCALE GENOMIC DNA]</scope>
    <source>
        <strain evidence="1 2">D31d</strain>
    </source>
</reference>
<dbReference type="OrthoDB" id="1071325at2"/>
<organism evidence="1 2">
    <name type="scientific">Xylanibacter ruminicola</name>
    <name type="common">Prevotella ruminicola</name>
    <dbReference type="NCBI Taxonomy" id="839"/>
    <lineage>
        <taxon>Bacteria</taxon>
        <taxon>Pseudomonadati</taxon>
        <taxon>Bacteroidota</taxon>
        <taxon>Bacteroidia</taxon>
        <taxon>Bacteroidales</taxon>
        <taxon>Prevotellaceae</taxon>
        <taxon>Xylanibacter</taxon>
    </lineage>
</organism>
<dbReference type="EMBL" id="FNRF01000004">
    <property type="protein sequence ID" value="SEA70645.1"/>
    <property type="molecule type" value="Genomic_DNA"/>
</dbReference>
<dbReference type="RefSeq" id="WP_074761618.1">
    <property type="nucleotide sequence ID" value="NZ_FNRF01000004.1"/>
</dbReference>
<proteinExistence type="predicted"/>
<name>A0A1H4DD01_XYLRU</name>
<evidence type="ECO:0000313" key="1">
    <source>
        <dbReference type="EMBL" id="SEA70645.1"/>
    </source>
</evidence>
<accession>A0A1H4DD01</accession>
<protein>
    <submittedName>
        <fullName evidence="1">Uncharacterized protein</fullName>
    </submittedName>
</protein>
<dbReference type="Proteomes" id="UP000182257">
    <property type="component" value="Unassembled WGS sequence"/>
</dbReference>
<evidence type="ECO:0000313" key="2">
    <source>
        <dbReference type="Proteomes" id="UP000182257"/>
    </source>
</evidence>
<sequence length="112" mass="12674">MTLRELVLSVDPEQYNDSALYQELRKIKPEYGSNRHIQVKLVNGKVAITNVHVGSLGDIVTYPIDIDSDLNISKVQLLDAILHELSNDGFSDSDESAFWDDFDNLQKAKIIR</sequence>
<gene>
    <name evidence="1" type="ORF">SAMN05216462_2252</name>
</gene>